<protein>
    <submittedName>
        <fullName evidence="1">Uncharacterized protein</fullName>
    </submittedName>
</protein>
<evidence type="ECO:0000313" key="1">
    <source>
        <dbReference type="EMBL" id="MPC46670.1"/>
    </source>
</evidence>
<dbReference type="AlphaFoldDB" id="A0A5B7FGD6"/>
<comment type="caution">
    <text evidence="1">The sequence shown here is derived from an EMBL/GenBank/DDBJ whole genome shotgun (WGS) entry which is preliminary data.</text>
</comment>
<accession>A0A5B7FGD6</accession>
<gene>
    <name evidence="1" type="ORF">E2C01_040395</name>
</gene>
<sequence>MQFRFIRHYERCTHGFMFPEAPRAAISRARREDALQHLASSTHSLISPTSALASGNNVFVQRHRTSALHYADEGGRRHALV</sequence>
<name>A0A5B7FGD6_PORTR</name>
<organism evidence="1 2">
    <name type="scientific">Portunus trituberculatus</name>
    <name type="common">Swimming crab</name>
    <name type="synonym">Neptunus trituberculatus</name>
    <dbReference type="NCBI Taxonomy" id="210409"/>
    <lineage>
        <taxon>Eukaryota</taxon>
        <taxon>Metazoa</taxon>
        <taxon>Ecdysozoa</taxon>
        <taxon>Arthropoda</taxon>
        <taxon>Crustacea</taxon>
        <taxon>Multicrustacea</taxon>
        <taxon>Malacostraca</taxon>
        <taxon>Eumalacostraca</taxon>
        <taxon>Eucarida</taxon>
        <taxon>Decapoda</taxon>
        <taxon>Pleocyemata</taxon>
        <taxon>Brachyura</taxon>
        <taxon>Eubrachyura</taxon>
        <taxon>Portunoidea</taxon>
        <taxon>Portunidae</taxon>
        <taxon>Portuninae</taxon>
        <taxon>Portunus</taxon>
    </lineage>
</organism>
<reference evidence="1 2" key="1">
    <citation type="submission" date="2019-05" db="EMBL/GenBank/DDBJ databases">
        <title>Another draft genome of Portunus trituberculatus and its Hox gene families provides insights of decapod evolution.</title>
        <authorList>
            <person name="Jeong J.-H."/>
            <person name="Song I."/>
            <person name="Kim S."/>
            <person name="Choi T."/>
            <person name="Kim D."/>
            <person name="Ryu S."/>
            <person name="Kim W."/>
        </authorList>
    </citation>
    <scope>NUCLEOTIDE SEQUENCE [LARGE SCALE GENOMIC DNA]</scope>
    <source>
        <tissue evidence="1">Muscle</tissue>
    </source>
</reference>
<dbReference type="EMBL" id="VSRR010007318">
    <property type="protein sequence ID" value="MPC46670.1"/>
    <property type="molecule type" value="Genomic_DNA"/>
</dbReference>
<proteinExistence type="predicted"/>
<dbReference type="Proteomes" id="UP000324222">
    <property type="component" value="Unassembled WGS sequence"/>
</dbReference>
<evidence type="ECO:0000313" key="2">
    <source>
        <dbReference type="Proteomes" id="UP000324222"/>
    </source>
</evidence>
<keyword evidence="2" id="KW-1185">Reference proteome</keyword>